<protein>
    <recommendedName>
        <fullName evidence="2">BURP domain-containing protein</fullName>
    </recommendedName>
</protein>
<dbReference type="Pfam" id="PF03181">
    <property type="entry name" value="BURP"/>
    <property type="match status" value="1"/>
</dbReference>
<feature type="domain" description="BURP" evidence="2">
    <location>
        <begin position="77"/>
        <end position="298"/>
    </location>
</feature>
<dbReference type="EMBL" id="BSYR01000019">
    <property type="protein sequence ID" value="GMI83736.1"/>
    <property type="molecule type" value="Genomic_DNA"/>
</dbReference>
<evidence type="ECO:0000313" key="4">
    <source>
        <dbReference type="Proteomes" id="UP001165190"/>
    </source>
</evidence>
<dbReference type="PANTHER" id="PTHR31236:SF59">
    <property type="entry name" value="BURP DOMAIN PROTEIN"/>
    <property type="match status" value="1"/>
</dbReference>
<organism evidence="3 4">
    <name type="scientific">Hibiscus trionum</name>
    <name type="common">Flower of an hour</name>
    <dbReference type="NCBI Taxonomy" id="183268"/>
    <lineage>
        <taxon>Eukaryota</taxon>
        <taxon>Viridiplantae</taxon>
        <taxon>Streptophyta</taxon>
        <taxon>Embryophyta</taxon>
        <taxon>Tracheophyta</taxon>
        <taxon>Spermatophyta</taxon>
        <taxon>Magnoliopsida</taxon>
        <taxon>eudicotyledons</taxon>
        <taxon>Gunneridae</taxon>
        <taxon>Pentapetalae</taxon>
        <taxon>rosids</taxon>
        <taxon>malvids</taxon>
        <taxon>Malvales</taxon>
        <taxon>Malvaceae</taxon>
        <taxon>Malvoideae</taxon>
        <taxon>Hibiscus</taxon>
    </lineage>
</organism>
<comment type="caution">
    <text evidence="3">The sequence shown here is derived from an EMBL/GenBank/DDBJ whole genome shotgun (WGS) entry which is preliminary data.</text>
</comment>
<feature type="transmembrane region" description="Helical" evidence="1">
    <location>
        <begin position="21"/>
        <end position="38"/>
    </location>
</feature>
<accession>A0A9W7M139</accession>
<sequence>METQHKLQEREVQLKKMDLRFTYPILFCTLILMNYGGVDAAKNLQEKSSSSSSVYNHKHQSNGTDAEKKTESAQIGLFTMDELLSFRVGTKLPIFFPIRNLSLYPPLFLPENFAKIIPFSTKEAAAVFDLFSVPPVSRRGEAFLGTLITCEESIEGENKICATSLESMIGFVEKAFGPEVDFEFVTTTHPTITTPIIQSYTVLEAPLEIRSAKKVACHPFPYFYAVYFCHSDPNYGTKAFKVRLVAESTGDEVEAVVVCHLDSKSLRSDHLVFRMLGIEKGGSFCHVFRQGDIVWIQKTSPLAAM</sequence>
<dbReference type="Proteomes" id="UP001165190">
    <property type="component" value="Unassembled WGS sequence"/>
</dbReference>
<dbReference type="OrthoDB" id="938667at2759"/>
<evidence type="ECO:0000259" key="2">
    <source>
        <dbReference type="PROSITE" id="PS51277"/>
    </source>
</evidence>
<dbReference type="SMART" id="SM01045">
    <property type="entry name" value="BURP"/>
    <property type="match status" value="1"/>
</dbReference>
<dbReference type="PROSITE" id="PS51277">
    <property type="entry name" value="BURP"/>
    <property type="match status" value="1"/>
</dbReference>
<reference evidence="3" key="1">
    <citation type="submission" date="2023-05" db="EMBL/GenBank/DDBJ databases">
        <title>Genome and transcriptome analyses reveal genes involved in the formation of fine ridges on petal epidermal cells in Hibiscus trionum.</title>
        <authorList>
            <person name="Koshimizu S."/>
            <person name="Masuda S."/>
            <person name="Ishii T."/>
            <person name="Shirasu K."/>
            <person name="Hoshino A."/>
            <person name="Arita M."/>
        </authorList>
    </citation>
    <scope>NUCLEOTIDE SEQUENCE</scope>
    <source>
        <strain evidence="3">Hamamatsu line</strain>
    </source>
</reference>
<dbReference type="PANTHER" id="PTHR31236">
    <property type="entry name" value="BURP DOMAIN PROTEIN USPL1-LIKE"/>
    <property type="match status" value="1"/>
</dbReference>
<keyword evidence="1" id="KW-1133">Transmembrane helix</keyword>
<dbReference type="InterPro" id="IPR004873">
    <property type="entry name" value="BURP_dom"/>
</dbReference>
<gene>
    <name evidence="3" type="ORF">HRI_002043000</name>
</gene>
<evidence type="ECO:0000256" key="1">
    <source>
        <dbReference type="SAM" id="Phobius"/>
    </source>
</evidence>
<keyword evidence="1" id="KW-0472">Membrane</keyword>
<dbReference type="AlphaFoldDB" id="A0A9W7M139"/>
<dbReference type="InterPro" id="IPR044816">
    <property type="entry name" value="BURP"/>
</dbReference>
<keyword evidence="1" id="KW-0812">Transmembrane</keyword>
<keyword evidence="4" id="KW-1185">Reference proteome</keyword>
<evidence type="ECO:0000313" key="3">
    <source>
        <dbReference type="EMBL" id="GMI83736.1"/>
    </source>
</evidence>
<proteinExistence type="predicted"/>
<name>A0A9W7M139_HIBTR</name>